<dbReference type="PANTHER" id="PTHR38790:SF4">
    <property type="entry name" value="2EXR DOMAIN-CONTAINING PROTEIN"/>
    <property type="match status" value="1"/>
</dbReference>
<comment type="caution">
    <text evidence="2">The sequence shown here is derived from an EMBL/GenBank/DDBJ whole genome shotgun (WGS) entry which is preliminary data.</text>
</comment>
<dbReference type="Proteomes" id="UP001172155">
    <property type="component" value="Unassembled WGS sequence"/>
</dbReference>
<sequence length="217" mass="25583">MQLVNKERQRKIRNELLTTIPPRGTDERETWDLNRLDSPLLRLPPELRNQIYELVLEVGQINVCFKKFEHWKARTHTNGQRYYETATPGGFFCRVLARDQNPWTLPPASQCQRGMTLLSSVCRMLYKETALLPYSLNVWSFDSLTTMERYILKEKRLPRPQVRAIRVLYTKAVLPDRFDRSLGGLDVMLVQGGLRLTKVVDPHDPERRTKTWDISRW</sequence>
<feature type="domain" description="DUF7730" evidence="1">
    <location>
        <begin position="37"/>
        <end position="169"/>
    </location>
</feature>
<dbReference type="AlphaFoldDB" id="A0AA40EWT4"/>
<proteinExistence type="predicted"/>
<keyword evidence="3" id="KW-1185">Reference proteome</keyword>
<organism evidence="2 3">
    <name type="scientific">Schizothecium vesticola</name>
    <dbReference type="NCBI Taxonomy" id="314040"/>
    <lineage>
        <taxon>Eukaryota</taxon>
        <taxon>Fungi</taxon>
        <taxon>Dikarya</taxon>
        <taxon>Ascomycota</taxon>
        <taxon>Pezizomycotina</taxon>
        <taxon>Sordariomycetes</taxon>
        <taxon>Sordariomycetidae</taxon>
        <taxon>Sordariales</taxon>
        <taxon>Schizotheciaceae</taxon>
        <taxon>Schizothecium</taxon>
    </lineage>
</organism>
<name>A0AA40EWT4_9PEZI</name>
<dbReference type="PANTHER" id="PTHR38790">
    <property type="entry name" value="2EXR DOMAIN-CONTAINING PROTEIN-RELATED"/>
    <property type="match status" value="1"/>
</dbReference>
<accession>A0AA40EWT4</accession>
<reference evidence="2" key="1">
    <citation type="submission" date="2023-06" db="EMBL/GenBank/DDBJ databases">
        <title>Genome-scale phylogeny and comparative genomics of the fungal order Sordariales.</title>
        <authorList>
            <consortium name="Lawrence Berkeley National Laboratory"/>
            <person name="Hensen N."/>
            <person name="Bonometti L."/>
            <person name="Westerberg I."/>
            <person name="Brannstrom I.O."/>
            <person name="Guillou S."/>
            <person name="Cros-Aarteil S."/>
            <person name="Calhoun S."/>
            <person name="Haridas S."/>
            <person name="Kuo A."/>
            <person name="Mondo S."/>
            <person name="Pangilinan J."/>
            <person name="Riley R."/>
            <person name="LaButti K."/>
            <person name="Andreopoulos B."/>
            <person name="Lipzen A."/>
            <person name="Chen C."/>
            <person name="Yanf M."/>
            <person name="Daum C."/>
            <person name="Ng V."/>
            <person name="Clum A."/>
            <person name="Steindorff A."/>
            <person name="Ohm R."/>
            <person name="Martin F."/>
            <person name="Silar P."/>
            <person name="Natvig D."/>
            <person name="Lalanne C."/>
            <person name="Gautier V."/>
            <person name="Ament-velasquez S.L."/>
            <person name="Kruys A."/>
            <person name="Hutchinson M.I."/>
            <person name="Powell A.J."/>
            <person name="Barry K."/>
            <person name="Miller A.N."/>
            <person name="Grigoriev I.V."/>
            <person name="Debuchy R."/>
            <person name="Gladieux P."/>
            <person name="Thoren M.H."/>
            <person name="Johannesson H."/>
        </authorList>
    </citation>
    <scope>NUCLEOTIDE SEQUENCE</scope>
    <source>
        <strain evidence="2">SMH3187-1</strain>
    </source>
</reference>
<gene>
    <name evidence="2" type="ORF">B0T18DRAFT_429858</name>
</gene>
<dbReference type="InterPro" id="IPR056632">
    <property type="entry name" value="DUF7730"/>
</dbReference>
<evidence type="ECO:0000259" key="1">
    <source>
        <dbReference type="Pfam" id="PF24864"/>
    </source>
</evidence>
<protein>
    <recommendedName>
        <fullName evidence="1">DUF7730 domain-containing protein</fullName>
    </recommendedName>
</protein>
<dbReference type="EMBL" id="JAUKUD010000004">
    <property type="protein sequence ID" value="KAK0747008.1"/>
    <property type="molecule type" value="Genomic_DNA"/>
</dbReference>
<evidence type="ECO:0000313" key="2">
    <source>
        <dbReference type="EMBL" id="KAK0747008.1"/>
    </source>
</evidence>
<dbReference type="Pfam" id="PF24864">
    <property type="entry name" value="DUF7730"/>
    <property type="match status" value="1"/>
</dbReference>
<evidence type="ECO:0000313" key="3">
    <source>
        <dbReference type="Proteomes" id="UP001172155"/>
    </source>
</evidence>